<organism evidence="7 8">
    <name type="scientific">Sphingomonas turrisvirgatae</name>
    <dbReference type="NCBI Taxonomy" id="1888892"/>
    <lineage>
        <taxon>Bacteria</taxon>
        <taxon>Pseudomonadati</taxon>
        <taxon>Pseudomonadota</taxon>
        <taxon>Alphaproteobacteria</taxon>
        <taxon>Sphingomonadales</taxon>
        <taxon>Sphingomonadaceae</taxon>
        <taxon>Sphingomonas</taxon>
    </lineage>
</organism>
<evidence type="ECO:0000256" key="2">
    <source>
        <dbReference type="ARBA" id="ARBA00012150"/>
    </source>
</evidence>
<evidence type="ECO:0000256" key="3">
    <source>
        <dbReference type="ARBA" id="ARBA00047645"/>
    </source>
</evidence>
<dbReference type="GO" id="GO:0003998">
    <property type="term" value="F:acylphosphatase activity"/>
    <property type="evidence" value="ECO:0007669"/>
    <property type="project" value="UniProtKB-EC"/>
</dbReference>
<feature type="active site" evidence="4">
    <location>
        <position position="36"/>
    </location>
</feature>
<dbReference type="InterPro" id="IPR020456">
    <property type="entry name" value="Acylphosphatase"/>
</dbReference>
<reference evidence="7 8" key="1">
    <citation type="submission" date="2016-08" db="EMBL/GenBank/DDBJ databases">
        <title>Draft genome of the agarase producing Sphingomonas sp. MCT13.</title>
        <authorList>
            <person name="D'Andrea M.M."/>
            <person name="Rossolini G.M."/>
            <person name="Thaller M.C."/>
        </authorList>
    </citation>
    <scope>NUCLEOTIDE SEQUENCE [LARGE SCALE GENOMIC DNA]</scope>
    <source>
        <strain evidence="7 8">MCT13</strain>
    </source>
</reference>
<name>A0A1E3LTN2_9SPHN</name>
<dbReference type="OrthoDB" id="5295388at2"/>
<comment type="caution">
    <text evidence="7">The sequence shown here is derived from an EMBL/GenBank/DDBJ whole genome shotgun (WGS) entry which is preliminary data.</text>
</comment>
<keyword evidence="8" id="KW-1185">Reference proteome</keyword>
<proteinExistence type="inferred from homology"/>
<dbReference type="Gene3D" id="3.30.70.100">
    <property type="match status" value="1"/>
</dbReference>
<gene>
    <name evidence="7" type="ORF">BFL28_07160</name>
</gene>
<dbReference type="InterPro" id="IPR017968">
    <property type="entry name" value="Acylphosphatase_CS"/>
</dbReference>
<accession>A0A1E3LTN2</accession>
<evidence type="ECO:0000313" key="7">
    <source>
        <dbReference type="EMBL" id="ODP36180.1"/>
    </source>
</evidence>
<dbReference type="EMBL" id="MDDS01000081">
    <property type="protein sequence ID" value="ODP36180.1"/>
    <property type="molecule type" value="Genomic_DNA"/>
</dbReference>
<evidence type="ECO:0000256" key="4">
    <source>
        <dbReference type="PROSITE-ProRule" id="PRU00520"/>
    </source>
</evidence>
<feature type="active site" evidence="4">
    <location>
        <position position="18"/>
    </location>
</feature>
<dbReference type="EC" id="3.6.1.7" evidence="2 4"/>
<dbReference type="InterPro" id="IPR036046">
    <property type="entry name" value="Acylphosphatase-like_dom_sf"/>
</dbReference>
<evidence type="ECO:0000313" key="8">
    <source>
        <dbReference type="Proteomes" id="UP000094487"/>
    </source>
</evidence>
<dbReference type="STRING" id="1888892.BFL28_07160"/>
<dbReference type="PROSITE" id="PS51160">
    <property type="entry name" value="ACYLPHOSPHATASE_3"/>
    <property type="match status" value="1"/>
</dbReference>
<sequence>MTAQRLLIEGRVQRVGYRDWAVRTAKQLGVIGWVRNLQDGRVEILADGDGMALDTFVDRCREGPMLAEVARIDATPAERGNVKGFTKRFTA</sequence>
<evidence type="ECO:0000256" key="5">
    <source>
        <dbReference type="RuleBase" id="RU004168"/>
    </source>
</evidence>
<comment type="catalytic activity">
    <reaction evidence="3 4">
        <text>an acyl phosphate + H2O = a carboxylate + phosphate + H(+)</text>
        <dbReference type="Rhea" id="RHEA:14965"/>
        <dbReference type="ChEBI" id="CHEBI:15377"/>
        <dbReference type="ChEBI" id="CHEBI:15378"/>
        <dbReference type="ChEBI" id="CHEBI:29067"/>
        <dbReference type="ChEBI" id="CHEBI:43474"/>
        <dbReference type="ChEBI" id="CHEBI:59918"/>
        <dbReference type="EC" id="3.6.1.7"/>
    </reaction>
</comment>
<dbReference type="Pfam" id="PF00708">
    <property type="entry name" value="Acylphosphatase"/>
    <property type="match status" value="1"/>
</dbReference>
<dbReference type="SUPFAM" id="SSF54975">
    <property type="entry name" value="Acylphosphatase/BLUF domain-like"/>
    <property type="match status" value="1"/>
</dbReference>
<dbReference type="AlphaFoldDB" id="A0A1E3LTN2"/>
<evidence type="ECO:0000256" key="1">
    <source>
        <dbReference type="ARBA" id="ARBA00005614"/>
    </source>
</evidence>
<evidence type="ECO:0000259" key="6">
    <source>
        <dbReference type="PROSITE" id="PS51160"/>
    </source>
</evidence>
<feature type="domain" description="Acylphosphatase-like" evidence="6">
    <location>
        <begin position="3"/>
        <end position="89"/>
    </location>
</feature>
<dbReference type="InterPro" id="IPR001792">
    <property type="entry name" value="Acylphosphatase-like_dom"/>
</dbReference>
<dbReference type="PROSITE" id="PS00151">
    <property type="entry name" value="ACYLPHOSPHATASE_2"/>
    <property type="match status" value="1"/>
</dbReference>
<dbReference type="RefSeq" id="WP_069322048.1">
    <property type="nucleotide sequence ID" value="NZ_MDDS01000081.1"/>
</dbReference>
<comment type="similarity">
    <text evidence="1 5">Belongs to the acylphosphatase family.</text>
</comment>
<dbReference type="PANTHER" id="PTHR47268:SF4">
    <property type="entry name" value="ACYLPHOSPHATASE"/>
    <property type="match status" value="1"/>
</dbReference>
<protein>
    <recommendedName>
        <fullName evidence="2 4">acylphosphatase</fullName>
        <ecNumber evidence="2 4">3.6.1.7</ecNumber>
    </recommendedName>
</protein>
<keyword evidence="4" id="KW-0378">Hydrolase</keyword>
<dbReference type="PANTHER" id="PTHR47268">
    <property type="entry name" value="ACYLPHOSPHATASE"/>
    <property type="match status" value="1"/>
</dbReference>
<dbReference type="Proteomes" id="UP000094487">
    <property type="component" value="Unassembled WGS sequence"/>
</dbReference>